<accession>A0A8S4QUK2</accession>
<evidence type="ECO:0000313" key="2">
    <source>
        <dbReference type="EMBL" id="CAH2216957.1"/>
    </source>
</evidence>
<evidence type="ECO:0000313" key="3">
    <source>
        <dbReference type="Proteomes" id="UP000838756"/>
    </source>
</evidence>
<keyword evidence="3" id="KW-1185">Reference proteome</keyword>
<dbReference type="EMBL" id="CAKXAJ010017598">
    <property type="protein sequence ID" value="CAH2216957.1"/>
    <property type="molecule type" value="Genomic_DNA"/>
</dbReference>
<feature type="region of interest" description="Disordered" evidence="1">
    <location>
        <begin position="1"/>
        <end position="40"/>
    </location>
</feature>
<sequence>MQRKVPADQVRRQAKEEEKEREEGQCGRNYNSAEGCPSHECTRLSASTEKGRKFVWQITSAPYNFTS</sequence>
<reference evidence="2" key="1">
    <citation type="submission" date="2022-03" db="EMBL/GenBank/DDBJ databases">
        <authorList>
            <person name="Lindestad O."/>
        </authorList>
    </citation>
    <scope>NUCLEOTIDE SEQUENCE</scope>
</reference>
<protein>
    <submittedName>
        <fullName evidence="2">Jg27679 protein</fullName>
    </submittedName>
</protein>
<name>A0A8S4QUK2_9NEOP</name>
<feature type="compositionally biased region" description="Basic and acidic residues" evidence="1">
    <location>
        <begin position="1"/>
        <end position="25"/>
    </location>
</feature>
<gene>
    <name evidence="2" type="primary">jg27679</name>
    <name evidence="2" type="ORF">PAEG_LOCUS4905</name>
</gene>
<dbReference type="AlphaFoldDB" id="A0A8S4QUK2"/>
<evidence type="ECO:0000256" key="1">
    <source>
        <dbReference type="SAM" id="MobiDB-lite"/>
    </source>
</evidence>
<dbReference type="Proteomes" id="UP000838756">
    <property type="component" value="Unassembled WGS sequence"/>
</dbReference>
<organism evidence="2 3">
    <name type="scientific">Pararge aegeria aegeria</name>
    <dbReference type="NCBI Taxonomy" id="348720"/>
    <lineage>
        <taxon>Eukaryota</taxon>
        <taxon>Metazoa</taxon>
        <taxon>Ecdysozoa</taxon>
        <taxon>Arthropoda</taxon>
        <taxon>Hexapoda</taxon>
        <taxon>Insecta</taxon>
        <taxon>Pterygota</taxon>
        <taxon>Neoptera</taxon>
        <taxon>Endopterygota</taxon>
        <taxon>Lepidoptera</taxon>
        <taxon>Glossata</taxon>
        <taxon>Ditrysia</taxon>
        <taxon>Papilionoidea</taxon>
        <taxon>Nymphalidae</taxon>
        <taxon>Satyrinae</taxon>
        <taxon>Satyrini</taxon>
        <taxon>Parargina</taxon>
        <taxon>Pararge</taxon>
    </lineage>
</organism>
<proteinExistence type="predicted"/>
<comment type="caution">
    <text evidence="2">The sequence shown here is derived from an EMBL/GenBank/DDBJ whole genome shotgun (WGS) entry which is preliminary data.</text>
</comment>